<organism evidence="1">
    <name type="scientific">uncultured Pleomorphomonas sp</name>
    <dbReference type="NCBI Taxonomy" id="442121"/>
    <lineage>
        <taxon>Bacteria</taxon>
        <taxon>Pseudomonadati</taxon>
        <taxon>Pseudomonadota</taxon>
        <taxon>Alphaproteobacteria</taxon>
        <taxon>Hyphomicrobiales</taxon>
        <taxon>Pleomorphomonadaceae</taxon>
        <taxon>Pleomorphomonas</taxon>
        <taxon>environmental samples</taxon>
    </lineage>
</organism>
<name>A0A212L826_9HYPH</name>
<reference evidence="1" key="1">
    <citation type="submission" date="2016-08" db="EMBL/GenBank/DDBJ databases">
        <authorList>
            <person name="Seilhamer J.J."/>
        </authorList>
    </citation>
    <scope>NUCLEOTIDE SEQUENCE</scope>
    <source>
        <strain evidence="1">86</strain>
    </source>
</reference>
<accession>A0A212L826</accession>
<gene>
    <name evidence="1" type="ORF">KL86PLE_120035</name>
</gene>
<proteinExistence type="predicted"/>
<dbReference type="EMBL" id="FMJD01000004">
    <property type="protein sequence ID" value="SCM73670.1"/>
    <property type="molecule type" value="Genomic_DNA"/>
</dbReference>
<dbReference type="AlphaFoldDB" id="A0A212L826"/>
<evidence type="ECO:0000313" key="1">
    <source>
        <dbReference type="EMBL" id="SCM73670.1"/>
    </source>
</evidence>
<protein>
    <submittedName>
        <fullName evidence="1">Uncharacterized protein</fullName>
    </submittedName>
</protein>
<sequence>MLKELNLVHFLIDQMASDREML</sequence>